<evidence type="ECO:0000313" key="2">
    <source>
        <dbReference type="Proteomes" id="UP000785679"/>
    </source>
</evidence>
<evidence type="ECO:0000313" key="1">
    <source>
        <dbReference type="EMBL" id="TNV83633.1"/>
    </source>
</evidence>
<proteinExistence type="predicted"/>
<dbReference type="AlphaFoldDB" id="A0A8J8NY00"/>
<dbReference type="EMBL" id="RRYP01003635">
    <property type="protein sequence ID" value="TNV83633.1"/>
    <property type="molecule type" value="Genomic_DNA"/>
</dbReference>
<name>A0A8J8NY00_HALGN</name>
<organism evidence="1 2">
    <name type="scientific">Halteria grandinella</name>
    <dbReference type="NCBI Taxonomy" id="5974"/>
    <lineage>
        <taxon>Eukaryota</taxon>
        <taxon>Sar</taxon>
        <taxon>Alveolata</taxon>
        <taxon>Ciliophora</taxon>
        <taxon>Intramacronucleata</taxon>
        <taxon>Spirotrichea</taxon>
        <taxon>Stichotrichia</taxon>
        <taxon>Sporadotrichida</taxon>
        <taxon>Halteriidae</taxon>
        <taxon>Halteria</taxon>
    </lineage>
</organism>
<sequence length="216" mass="24690">MRGKFGLQNLNFSKVLDSTNTLNELNPESMLSPTVLKRNQIQFLGADSNFVTKFAQNTANSSGGPHRRIQSINLGNANLFATTTQTPTTQNNLGLKPHLVLDKQKNSLKIETTHQKPLRPLKLVQPNRAISETPKLLEYRAPNDMPQQFITNNIRTPVEYVTAETQQQFFYRRQSPAMQKMVMQQKIIHRLAQNQLRQENQSVLMTQSTPLQSQYE</sequence>
<dbReference type="Proteomes" id="UP000785679">
    <property type="component" value="Unassembled WGS sequence"/>
</dbReference>
<protein>
    <submittedName>
        <fullName evidence="1">Uncharacterized protein</fullName>
    </submittedName>
</protein>
<gene>
    <name evidence="1" type="ORF">FGO68_gene14278</name>
</gene>
<accession>A0A8J8NY00</accession>
<keyword evidence="2" id="KW-1185">Reference proteome</keyword>
<reference evidence="1" key="1">
    <citation type="submission" date="2019-06" db="EMBL/GenBank/DDBJ databases">
        <authorList>
            <person name="Zheng W."/>
        </authorList>
    </citation>
    <scope>NUCLEOTIDE SEQUENCE</scope>
    <source>
        <strain evidence="1">QDHG01</strain>
    </source>
</reference>
<comment type="caution">
    <text evidence="1">The sequence shown here is derived from an EMBL/GenBank/DDBJ whole genome shotgun (WGS) entry which is preliminary data.</text>
</comment>